<dbReference type="EMBL" id="CAJNYD010002045">
    <property type="protein sequence ID" value="CAF3388905.1"/>
    <property type="molecule type" value="Genomic_DNA"/>
</dbReference>
<evidence type="ECO:0000256" key="1">
    <source>
        <dbReference type="ARBA" id="ARBA00022603"/>
    </source>
</evidence>
<dbReference type="Pfam" id="PF10017">
    <property type="entry name" value="Methyltransf_33"/>
    <property type="match status" value="1"/>
</dbReference>
<proteinExistence type="predicted"/>
<dbReference type="Gene3D" id="3.40.50.150">
    <property type="entry name" value="Vaccinia Virus protein VP39"/>
    <property type="match status" value="1"/>
</dbReference>
<dbReference type="AlphaFoldDB" id="A0A817Z1C7"/>
<reference evidence="4" key="1">
    <citation type="submission" date="2021-02" db="EMBL/GenBank/DDBJ databases">
        <authorList>
            <person name="Nowell W R."/>
        </authorList>
    </citation>
    <scope>NUCLEOTIDE SEQUENCE</scope>
</reference>
<dbReference type="GO" id="GO:0008168">
    <property type="term" value="F:methyltransferase activity"/>
    <property type="evidence" value="ECO:0007669"/>
    <property type="project" value="UniProtKB-KW"/>
</dbReference>
<comment type="caution">
    <text evidence="4">The sequence shown here is derived from an EMBL/GenBank/DDBJ whole genome shotgun (WGS) entry which is preliminary data.</text>
</comment>
<dbReference type="SUPFAM" id="SSF53335">
    <property type="entry name" value="S-adenosyl-L-methionine-dependent methyltransferases"/>
    <property type="match status" value="1"/>
</dbReference>
<dbReference type="PANTHER" id="PTHR43397:SF1">
    <property type="entry name" value="ERGOTHIONEINE BIOSYNTHESIS PROTEIN 1"/>
    <property type="match status" value="1"/>
</dbReference>
<keyword evidence="2" id="KW-0808">Transferase</keyword>
<evidence type="ECO:0000259" key="3">
    <source>
        <dbReference type="Pfam" id="PF10017"/>
    </source>
</evidence>
<dbReference type="GO" id="GO:0032259">
    <property type="term" value="P:methylation"/>
    <property type="evidence" value="ECO:0007669"/>
    <property type="project" value="UniProtKB-KW"/>
</dbReference>
<evidence type="ECO:0000313" key="4">
    <source>
        <dbReference type="EMBL" id="CAF3388905.1"/>
    </source>
</evidence>
<keyword evidence="1" id="KW-0489">Methyltransferase</keyword>
<name>A0A817Z1C7_9BILA</name>
<dbReference type="InterPro" id="IPR029063">
    <property type="entry name" value="SAM-dependent_MTases_sf"/>
</dbReference>
<organism evidence="4 5">
    <name type="scientific">Rotaria socialis</name>
    <dbReference type="NCBI Taxonomy" id="392032"/>
    <lineage>
        <taxon>Eukaryota</taxon>
        <taxon>Metazoa</taxon>
        <taxon>Spiralia</taxon>
        <taxon>Gnathifera</taxon>
        <taxon>Rotifera</taxon>
        <taxon>Eurotatoria</taxon>
        <taxon>Bdelloidea</taxon>
        <taxon>Philodinida</taxon>
        <taxon>Philodinidae</taxon>
        <taxon>Rotaria</taxon>
    </lineage>
</organism>
<dbReference type="InterPro" id="IPR051128">
    <property type="entry name" value="EgtD_Methyltrsf_superfamily"/>
</dbReference>
<evidence type="ECO:0000313" key="5">
    <source>
        <dbReference type="Proteomes" id="UP000663833"/>
    </source>
</evidence>
<sequence>MISQNLMSFPNPVCDQSPTYIPFETTTRYCVRLRKFGLVACLSLSDRPKSISNLQWLHYDDEGSIIFEKIVLQDEYYIARAERRIFELNSDDIIVKAAGNEKNRLRIVELGSGTATKTGILLQAALKYQRGPINYFPIDVSTTALHEAQSNLKCLVPDVCVMPQVKNYATDDFVLPSFDGCTLVIYIGVSIGNSSKEEAKSILHHVYEQLKAEDVLLLSVDMCHDPSVLLSAYNDKNGVVADFQFNVLRRLNREFGYNFDLDQFRYQSVWNEHNCSVEQHLQSLCSQQVKCIDQFGEKTLHFDKGETINMIDSYKFSIEDINMLLNITGFIIEHIWNDEHKWITVILARKLSLKP</sequence>
<dbReference type="PIRSF" id="PIRSF018005">
    <property type="entry name" value="UCP018005"/>
    <property type="match status" value="1"/>
</dbReference>
<gene>
    <name evidence="4" type="ORF">LUA448_LOCUS16477</name>
</gene>
<feature type="domain" description="Histidine-specific methyltransferase SAM-dependent" evidence="3">
    <location>
        <begin position="43"/>
        <end position="349"/>
    </location>
</feature>
<evidence type="ECO:0000256" key="2">
    <source>
        <dbReference type="ARBA" id="ARBA00022679"/>
    </source>
</evidence>
<protein>
    <recommendedName>
        <fullName evidence="3">Histidine-specific methyltransferase SAM-dependent domain-containing protein</fullName>
    </recommendedName>
</protein>
<dbReference type="Proteomes" id="UP000663833">
    <property type="component" value="Unassembled WGS sequence"/>
</dbReference>
<dbReference type="InterPro" id="IPR019257">
    <property type="entry name" value="MeTrfase_dom"/>
</dbReference>
<dbReference type="InterPro" id="IPR017804">
    <property type="entry name" value="MeTrfase_EgtD-like"/>
</dbReference>
<accession>A0A817Z1C7</accession>
<dbReference type="PANTHER" id="PTHR43397">
    <property type="entry name" value="ERGOTHIONEINE BIOSYNTHESIS PROTEIN 1"/>
    <property type="match status" value="1"/>
</dbReference>